<name>A0A1W1BRL5_9ZZZZ</name>
<gene>
    <name evidence="1" type="ORF">MNB_SM-7-364</name>
</gene>
<sequence length="728" mass="82646">MKKVAAFSISLLVAGLIISCGDSNNSQREESKESTTSTTQKIYIDDINITLLPNSTKRIDTGISQDNKVEISTPPSHGSAEAFLVANESWNIDYHASCYIGKDSFIYKKNSNEYGRVNITIKGANTLNEENKTVSTKENIPLRGIFLSSTTPLSLKTNTSHGKLYPYYSEANISKFDYYPDRNFHGVDFFDYEVNQSINGCDISSSRRVTINVEAEPSYKVPVVFPDNNAQCRVALTDGNNSLIYSSDVLIGDYCINYPINFHKVLDRFEYVIDPNTLHAISEDASISDLNRYQRETLKTSTLYDWDGYRAGTKDNAYVFRYQYYKNITGAPVMHYTENLIYSAYTPVRNENEDIEEMIFGKLPWSDRSDHEALFDIVGDRISADKVITSYAGIDNNIYFVGYDGANGNGISLACVELVDGSPSFDGKCQGIQLYLNKFDDYATDTGLDISSSDIVSILNKTLVFSYTHNYAFDDNEITQHIKLISDGQYYRIFLQKAKVGYTLFYKGKNRDTNKTEIGYIKEENNSLKSRYYLMPDRGSALTQCASGTNDDSCSKSLTESRFILQKLYEFQERTTPSKWLVYDDEHIYFSERNTTLNADMLKVLNRKSGSITSLNIDLLNTNGARVDELKLIGNYIYLLTSSTSTDYPISLWKIDPKENSIIKVEGYETNKYIKLFKNSLNEGNTIIYTTMNINDDQTQYTDFKLYSYDALKNKKHLITTANSLNIQ</sequence>
<protein>
    <recommendedName>
        <fullName evidence="2">Lipoprotein</fullName>
    </recommendedName>
</protein>
<proteinExistence type="predicted"/>
<evidence type="ECO:0008006" key="2">
    <source>
        <dbReference type="Google" id="ProtNLM"/>
    </source>
</evidence>
<evidence type="ECO:0000313" key="1">
    <source>
        <dbReference type="EMBL" id="SFV56210.1"/>
    </source>
</evidence>
<dbReference type="AlphaFoldDB" id="A0A1W1BRL5"/>
<dbReference type="PROSITE" id="PS51257">
    <property type="entry name" value="PROKAR_LIPOPROTEIN"/>
    <property type="match status" value="1"/>
</dbReference>
<accession>A0A1W1BRL5</accession>
<dbReference type="EMBL" id="FPHB01000038">
    <property type="protein sequence ID" value="SFV56210.1"/>
    <property type="molecule type" value="Genomic_DNA"/>
</dbReference>
<organism evidence="1">
    <name type="scientific">hydrothermal vent metagenome</name>
    <dbReference type="NCBI Taxonomy" id="652676"/>
    <lineage>
        <taxon>unclassified sequences</taxon>
        <taxon>metagenomes</taxon>
        <taxon>ecological metagenomes</taxon>
    </lineage>
</organism>
<reference evidence="1" key="1">
    <citation type="submission" date="2016-10" db="EMBL/GenBank/DDBJ databases">
        <authorList>
            <person name="de Groot N.N."/>
        </authorList>
    </citation>
    <scope>NUCLEOTIDE SEQUENCE</scope>
</reference>